<feature type="transmembrane region" description="Helical" evidence="1">
    <location>
        <begin position="6"/>
        <end position="24"/>
    </location>
</feature>
<proteinExistence type="predicted"/>
<dbReference type="Proteomes" id="UP000807342">
    <property type="component" value="Unassembled WGS sequence"/>
</dbReference>
<feature type="transmembrane region" description="Helical" evidence="1">
    <location>
        <begin position="242"/>
        <end position="264"/>
    </location>
</feature>
<dbReference type="OrthoDB" id="3250682at2759"/>
<evidence type="ECO:0000256" key="1">
    <source>
        <dbReference type="SAM" id="Phobius"/>
    </source>
</evidence>
<keyword evidence="3" id="KW-1185">Reference proteome</keyword>
<keyword evidence="1" id="KW-0812">Transmembrane</keyword>
<accession>A0A9P5WZP6</accession>
<dbReference type="EMBL" id="MU152196">
    <property type="protein sequence ID" value="KAF9440894.1"/>
    <property type="molecule type" value="Genomic_DNA"/>
</dbReference>
<keyword evidence="1" id="KW-1133">Transmembrane helix</keyword>
<keyword evidence="1" id="KW-0472">Membrane</keyword>
<feature type="transmembrane region" description="Helical" evidence="1">
    <location>
        <begin position="164"/>
        <end position="186"/>
    </location>
</feature>
<reference evidence="2" key="1">
    <citation type="submission" date="2020-11" db="EMBL/GenBank/DDBJ databases">
        <authorList>
            <consortium name="DOE Joint Genome Institute"/>
            <person name="Ahrendt S."/>
            <person name="Riley R."/>
            <person name="Andreopoulos W."/>
            <person name="Labutti K."/>
            <person name="Pangilinan J."/>
            <person name="Ruiz-Duenas F.J."/>
            <person name="Barrasa J.M."/>
            <person name="Sanchez-Garcia M."/>
            <person name="Camarero S."/>
            <person name="Miyauchi S."/>
            <person name="Serrano A."/>
            <person name="Linde D."/>
            <person name="Babiker R."/>
            <person name="Drula E."/>
            <person name="Ayuso-Fernandez I."/>
            <person name="Pacheco R."/>
            <person name="Padilla G."/>
            <person name="Ferreira P."/>
            <person name="Barriuso J."/>
            <person name="Kellner H."/>
            <person name="Castanera R."/>
            <person name="Alfaro M."/>
            <person name="Ramirez L."/>
            <person name="Pisabarro A.G."/>
            <person name="Kuo A."/>
            <person name="Tritt A."/>
            <person name="Lipzen A."/>
            <person name="He G."/>
            <person name="Yan M."/>
            <person name="Ng V."/>
            <person name="Cullen D."/>
            <person name="Martin F."/>
            <person name="Rosso M.-N."/>
            <person name="Henrissat B."/>
            <person name="Hibbett D."/>
            <person name="Martinez A.T."/>
            <person name="Grigoriev I.V."/>
        </authorList>
    </citation>
    <scope>NUCLEOTIDE SEQUENCE</scope>
    <source>
        <strain evidence="2">MF-IS2</strain>
    </source>
</reference>
<feature type="transmembrane region" description="Helical" evidence="1">
    <location>
        <begin position="45"/>
        <end position="68"/>
    </location>
</feature>
<comment type="caution">
    <text evidence="2">The sequence shown here is derived from an EMBL/GenBank/DDBJ whole genome shotgun (WGS) entry which is preliminary data.</text>
</comment>
<dbReference type="AlphaFoldDB" id="A0A9P5WZP6"/>
<name>A0A9P5WZP6_9AGAR</name>
<protein>
    <submittedName>
        <fullName evidence="2">Uncharacterized protein</fullName>
    </submittedName>
</protein>
<feature type="transmembrane region" description="Helical" evidence="1">
    <location>
        <begin position="207"/>
        <end position="230"/>
    </location>
</feature>
<evidence type="ECO:0000313" key="2">
    <source>
        <dbReference type="EMBL" id="KAF9440894.1"/>
    </source>
</evidence>
<feature type="transmembrane region" description="Helical" evidence="1">
    <location>
        <begin position="101"/>
        <end position="124"/>
    </location>
</feature>
<organism evidence="2 3">
    <name type="scientific">Macrolepiota fuliginosa MF-IS2</name>
    <dbReference type="NCBI Taxonomy" id="1400762"/>
    <lineage>
        <taxon>Eukaryota</taxon>
        <taxon>Fungi</taxon>
        <taxon>Dikarya</taxon>
        <taxon>Basidiomycota</taxon>
        <taxon>Agaricomycotina</taxon>
        <taxon>Agaricomycetes</taxon>
        <taxon>Agaricomycetidae</taxon>
        <taxon>Agaricales</taxon>
        <taxon>Agaricineae</taxon>
        <taxon>Agaricaceae</taxon>
        <taxon>Macrolepiota</taxon>
    </lineage>
</organism>
<evidence type="ECO:0000313" key="3">
    <source>
        <dbReference type="Proteomes" id="UP000807342"/>
    </source>
</evidence>
<sequence length="302" mass="33868">MFIECTLYGVFLILFITSTSLLIVRWRTLKDESRAVVEKKRRLSLLLYISVGIMMFICLSGVWAFSWIRLLKPDLVDPAGSSFGLYAGLAVSEGQPLTPAIFGRGIFFVATSKASDLILTYRLWIIFNKSLRVMVFPYLIWTGYFVTCVSLTANYIMFEKISRVWMLFFIGLSICLNIYITGSVLFKVRRAQRFTSYGGSDVIKPMAIIIESAAIYTIWLFVFVITSVIPHASAVSEVLSEGIAPVAGIVTVLVNVRVGLGWAWDRSLGRPESPDATGNDIERWYTECTLTTDSAPRRDGAR</sequence>
<gene>
    <name evidence="2" type="ORF">P691DRAFT_767084</name>
</gene>
<feature type="transmembrane region" description="Helical" evidence="1">
    <location>
        <begin position="136"/>
        <end position="158"/>
    </location>
</feature>